<dbReference type="EMBL" id="KK852857">
    <property type="protein sequence ID" value="KDR14867.1"/>
    <property type="molecule type" value="Genomic_DNA"/>
</dbReference>
<sequence>MSLKMHFLHSHLEFFPDNLGSVSDEHGERFHQDISTLERRYQGQWSESMIADYCWSVVTD</sequence>
<dbReference type="OMA" id="ERWNATM"/>
<dbReference type="AlphaFoldDB" id="A0A067QZE6"/>
<dbReference type="InParanoid" id="A0A067QZE6"/>
<name>A0A067QZE6_ZOONE</name>
<proteinExistence type="predicted"/>
<organism evidence="1 2">
    <name type="scientific">Zootermopsis nevadensis</name>
    <name type="common">Dampwood termite</name>
    <dbReference type="NCBI Taxonomy" id="136037"/>
    <lineage>
        <taxon>Eukaryota</taxon>
        <taxon>Metazoa</taxon>
        <taxon>Ecdysozoa</taxon>
        <taxon>Arthropoda</taxon>
        <taxon>Hexapoda</taxon>
        <taxon>Insecta</taxon>
        <taxon>Pterygota</taxon>
        <taxon>Neoptera</taxon>
        <taxon>Polyneoptera</taxon>
        <taxon>Dictyoptera</taxon>
        <taxon>Blattodea</taxon>
        <taxon>Blattoidea</taxon>
        <taxon>Termitoidae</taxon>
        <taxon>Termopsidae</taxon>
        <taxon>Zootermopsis</taxon>
    </lineage>
</organism>
<dbReference type="PANTHER" id="PTHR46114">
    <property type="entry name" value="APPLE DOMAIN-CONTAINING PROTEIN"/>
    <property type="match status" value="1"/>
</dbReference>
<dbReference type="eggNOG" id="ENOG502QV3V">
    <property type="taxonomic scope" value="Eukaryota"/>
</dbReference>
<evidence type="ECO:0000313" key="2">
    <source>
        <dbReference type="Proteomes" id="UP000027135"/>
    </source>
</evidence>
<evidence type="ECO:0000313" key="1">
    <source>
        <dbReference type="EMBL" id="KDR14867.1"/>
    </source>
</evidence>
<accession>A0A067QZE6</accession>
<protein>
    <submittedName>
        <fullName evidence="1">Uncharacterized protein</fullName>
    </submittedName>
</protein>
<keyword evidence="2" id="KW-1185">Reference proteome</keyword>
<dbReference type="PANTHER" id="PTHR46114:SF1">
    <property type="entry name" value="ZAD DOMAIN-CONTAINING PROTEIN"/>
    <property type="match status" value="1"/>
</dbReference>
<dbReference type="Proteomes" id="UP000027135">
    <property type="component" value="Unassembled WGS sequence"/>
</dbReference>
<feature type="non-terminal residue" evidence="1">
    <location>
        <position position="60"/>
    </location>
</feature>
<gene>
    <name evidence="1" type="ORF">L798_11005</name>
</gene>
<reference evidence="1 2" key="1">
    <citation type="journal article" date="2014" name="Nat. Commun.">
        <title>Molecular traces of alternative social organization in a termite genome.</title>
        <authorList>
            <person name="Terrapon N."/>
            <person name="Li C."/>
            <person name="Robertson H.M."/>
            <person name="Ji L."/>
            <person name="Meng X."/>
            <person name="Booth W."/>
            <person name="Chen Z."/>
            <person name="Childers C.P."/>
            <person name="Glastad K.M."/>
            <person name="Gokhale K."/>
            <person name="Gowin J."/>
            <person name="Gronenberg W."/>
            <person name="Hermansen R.A."/>
            <person name="Hu H."/>
            <person name="Hunt B.G."/>
            <person name="Huylmans A.K."/>
            <person name="Khalil S.M."/>
            <person name="Mitchell R.D."/>
            <person name="Munoz-Torres M.C."/>
            <person name="Mustard J.A."/>
            <person name="Pan H."/>
            <person name="Reese J.T."/>
            <person name="Scharf M.E."/>
            <person name="Sun F."/>
            <person name="Vogel H."/>
            <person name="Xiao J."/>
            <person name="Yang W."/>
            <person name="Yang Z."/>
            <person name="Yang Z."/>
            <person name="Zhou J."/>
            <person name="Zhu J."/>
            <person name="Brent C.S."/>
            <person name="Elsik C.G."/>
            <person name="Goodisman M.A."/>
            <person name="Liberles D.A."/>
            <person name="Roe R.M."/>
            <person name="Vargo E.L."/>
            <person name="Vilcinskas A."/>
            <person name="Wang J."/>
            <person name="Bornberg-Bauer E."/>
            <person name="Korb J."/>
            <person name="Zhang G."/>
            <person name="Liebig J."/>
        </authorList>
    </citation>
    <scope>NUCLEOTIDE SEQUENCE [LARGE SCALE GENOMIC DNA]</scope>
    <source>
        <tissue evidence="1">Whole organism</tissue>
    </source>
</reference>